<keyword evidence="4" id="KW-1185">Reference proteome</keyword>
<protein>
    <submittedName>
        <fullName evidence="3">Uncharacterized protein</fullName>
    </submittedName>
</protein>
<gene>
    <name evidence="3" type="ORF">MAR_028677</name>
</gene>
<feature type="compositionally biased region" description="Polar residues" evidence="2">
    <location>
        <begin position="106"/>
        <end position="116"/>
    </location>
</feature>
<feature type="coiled-coil region" evidence="1">
    <location>
        <begin position="267"/>
        <end position="294"/>
    </location>
</feature>
<dbReference type="Proteomes" id="UP001164746">
    <property type="component" value="Chromosome 2"/>
</dbReference>
<evidence type="ECO:0000313" key="4">
    <source>
        <dbReference type="Proteomes" id="UP001164746"/>
    </source>
</evidence>
<organism evidence="3 4">
    <name type="scientific">Mya arenaria</name>
    <name type="common">Soft-shell clam</name>
    <dbReference type="NCBI Taxonomy" id="6604"/>
    <lineage>
        <taxon>Eukaryota</taxon>
        <taxon>Metazoa</taxon>
        <taxon>Spiralia</taxon>
        <taxon>Lophotrochozoa</taxon>
        <taxon>Mollusca</taxon>
        <taxon>Bivalvia</taxon>
        <taxon>Autobranchia</taxon>
        <taxon>Heteroconchia</taxon>
        <taxon>Euheterodonta</taxon>
        <taxon>Imparidentia</taxon>
        <taxon>Neoheterodontei</taxon>
        <taxon>Myida</taxon>
        <taxon>Myoidea</taxon>
        <taxon>Myidae</taxon>
        <taxon>Mya</taxon>
    </lineage>
</organism>
<sequence length="307" mass="34635">MALLICPPVSKRSHLSIERSHNHWSSSVGSSKEQQFKRCPVSEHFKPSFHLPVTRKEKEKNRKHNANANTKAILEGIQKHKSDIKTPEPLRIAGSPGSLSDPGCLTSESVVQSTPRPSLPTFLENETLDSTDCIQIHSSSADSSPSSFEDSDEYLAPTLFLDVEENFRTEYLNFNNKEGESVKHCNYVNLIKETGIRWKNSSLNNDGESGAGTPLPLSPMIKEELKLKIQLRRLTEGKSELPFIHAGPKKTTYQTKSNAEKDECNAVNKQIEEHTKLQQEVATLLKRRDRLKHLLDNHMETCTRVKL</sequence>
<evidence type="ECO:0000256" key="1">
    <source>
        <dbReference type="SAM" id="Coils"/>
    </source>
</evidence>
<feature type="region of interest" description="Disordered" evidence="2">
    <location>
        <begin position="87"/>
        <end position="118"/>
    </location>
</feature>
<dbReference type="EMBL" id="CP111013">
    <property type="protein sequence ID" value="WAQ95987.1"/>
    <property type="molecule type" value="Genomic_DNA"/>
</dbReference>
<name>A0ABY7DH02_MYAAR</name>
<accession>A0ABY7DH02</accession>
<evidence type="ECO:0000313" key="3">
    <source>
        <dbReference type="EMBL" id="WAQ95987.1"/>
    </source>
</evidence>
<proteinExistence type="predicted"/>
<evidence type="ECO:0000256" key="2">
    <source>
        <dbReference type="SAM" id="MobiDB-lite"/>
    </source>
</evidence>
<reference evidence="3" key="1">
    <citation type="submission" date="2022-11" db="EMBL/GenBank/DDBJ databases">
        <title>Centuries of genome instability and evolution in soft-shell clam transmissible cancer (bioRxiv).</title>
        <authorList>
            <person name="Hart S.F.M."/>
            <person name="Yonemitsu M.A."/>
            <person name="Giersch R.M."/>
            <person name="Beal B.F."/>
            <person name="Arriagada G."/>
            <person name="Davis B.W."/>
            <person name="Ostrander E.A."/>
            <person name="Goff S.P."/>
            <person name="Metzger M.J."/>
        </authorList>
    </citation>
    <scope>NUCLEOTIDE SEQUENCE</scope>
    <source>
        <strain evidence="3">MELC-2E11</strain>
        <tissue evidence="3">Siphon/mantle</tissue>
    </source>
</reference>
<keyword evidence="1" id="KW-0175">Coiled coil</keyword>